<dbReference type="PROSITE" id="PS51257">
    <property type="entry name" value="PROKAR_LIPOPROTEIN"/>
    <property type="match status" value="1"/>
</dbReference>
<gene>
    <name evidence="2" type="ordered locus">Bacsa_0864</name>
</gene>
<evidence type="ECO:0008006" key="4">
    <source>
        <dbReference type="Google" id="ProtNLM"/>
    </source>
</evidence>
<sequence length="390" mass="43209">MCRISLFLSVLSLVLSFSSCGPKHGNGNGENDSTIISAIVETPTNTPTNIPTNYHFMVENSGSVKGYFNGNSKAKAILKNLYDRLDEQLNVDDTITLNYINTSITPFHASIEPFLQQTWSKCTASFTKLDDILSMAFSAANTESVTLLVSDYCFASNVGSLETAKSGITNLFTKGLKDNTGLSVAILKFNSDFNGKYYPGGLPCKQNLPFYVWVFGYADKVKKVIELPNIINDGILVLQPTETITPEIQFSNARMKGKSAGFVKVSMWKKDRHNDTYSLTYKFPLSNIIMDKDAILNRNAYKLPLGYTISNIEVEEDTCTMTIATKRPSPGKLCIEYQNKLPNWVEESNFEGTGVPPEGKTLGVKSLIEGVYNAYINKDNNIFTINITLQ</sequence>
<proteinExistence type="predicted"/>
<keyword evidence="1" id="KW-0732">Signal</keyword>
<name>F0R2R2_PHOSB</name>
<keyword evidence="3" id="KW-1185">Reference proteome</keyword>
<feature type="signal peptide" evidence="1">
    <location>
        <begin position="1"/>
        <end position="25"/>
    </location>
</feature>
<dbReference type="EMBL" id="CP002530">
    <property type="protein sequence ID" value="ADY35457.1"/>
    <property type="molecule type" value="Genomic_DNA"/>
</dbReference>
<protein>
    <recommendedName>
        <fullName evidence="4">Lipoprotein</fullName>
    </recommendedName>
</protein>
<organism evidence="2 3">
    <name type="scientific">Phocaeicola salanitronis (strain DSM 18170 / JCM 13657 / CCUG 60908 / BL78)</name>
    <name type="common">Bacteroides salanitronis</name>
    <dbReference type="NCBI Taxonomy" id="667015"/>
    <lineage>
        <taxon>Bacteria</taxon>
        <taxon>Pseudomonadati</taxon>
        <taxon>Bacteroidota</taxon>
        <taxon>Bacteroidia</taxon>
        <taxon>Bacteroidales</taxon>
        <taxon>Bacteroidaceae</taxon>
        <taxon>Phocaeicola</taxon>
    </lineage>
</organism>
<feature type="chain" id="PRO_5003255551" description="Lipoprotein" evidence="1">
    <location>
        <begin position="26"/>
        <end position="390"/>
    </location>
</feature>
<dbReference type="Proteomes" id="UP000007486">
    <property type="component" value="Chromosome"/>
</dbReference>
<dbReference type="HOGENOM" id="CLU_701421_0_0_10"/>
<dbReference type="STRING" id="667015.Bacsa_0864"/>
<evidence type="ECO:0000313" key="3">
    <source>
        <dbReference type="Proteomes" id="UP000007486"/>
    </source>
</evidence>
<evidence type="ECO:0000256" key="1">
    <source>
        <dbReference type="SAM" id="SignalP"/>
    </source>
</evidence>
<evidence type="ECO:0000313" key="2">
    <source>
        <dbReference type="EMBL" id="ADY35457.1"/>
    </source>
</evidence>
<accession>F0R2R2</accession>
<dbReference type="AlphaFoldDB" id="F0R2R2"/>
<dbReference type="KEGG" id="bsa:Bacsa_0864"/>
<reference evidence="2 3" key="1">
    <citation type="journal article" date="2011" name="Stand. Genomic Sci.">
        <title>Complete genome sequence of Bacteroides salanitronis type strain (BL78).</title>
        <authorList>
            <person name="Gronow S."/>
            <person name="Held B."/>
            <person name="Lucas S."/>
            <person name="Lapidus A."/>
            <person name="Del Rio T.G."/>
            <person name="Nolan M."/>
            <person name="Tice H."/>
            <person name="Deshpande S."/>
            <person name="Cheng J.F."/>
            <person name="Pitluck S."/>
            <person name="Liolios K."/>
            <person name="Pagani I."/>
            <person name="Ivanova N."/>
            <person name="Mavromatis K."/>
            <person name="Pati A."/>
            <person name="Tapia R."/>
            <person name="Han C."/>
            <person name="Goodwin L."/>
            <person name="Chen A."/>
            <person name="Palaniappan K."/>
            <person name="Land M."/>
            <person name="Hauser L."/>
            <person name="Chang Y.J."/>
            <person name="Jeffries C.D."/>
            <person name="Brambilla E.M."/>
            <person name="Rohde M."/>
            <person name="Goker M."/>
            <person name="Detter J.C."/>
            <person name="Woyke T."/>
            <person name="Bristow J."/>
            <person name="Markowitz V."/>
            <person name="Hugenholtz P."/>
            <person name="Kyrpides N.C."/>
            <person name="Klenk H.P."/>
            <person name="Eisen J.A."/>
        </authorList>
    </citation>
    <scope>NUCLEOTIDE SEQUENCE [LARGE SCALE GENOMIC DNA]</scope>
    <source>
        <strain evidence="2 3">DSM 18170</strain>
    </source>
</reference>